<dbReference type="KEGG" id="psty:BFS30_23605"/>
<dbReference type="AlphaFoldDB" id="A0A1D7QMJ6"/>
<evidence type="ECO:0000313" key="2">
    <source>
        <dbReference type="Proteomes" id="UP000094313"/>
    </source>
</evidence>
<keyword evidence="2" id="KW-1185">Reference proteome</keyword>
<sequence length="204" mass="22729">MKRKEMKKEIPKQEEGSEMDVFEKTLLKDETEANACYALAKKRLLEVFNWDELCGFPSATFTLTDASGKTVKRAAMEGDHFKINIPGPGTTTGDGFDWVVVELIKEEQSSAGQTIIMRARPAANPLHLNPETAHFFKDKATSTFTVTREGLEVRAEVHGRNEVPNSDTSVLINNVRNVLVGWGAKIGFSYPQWKSLVTALVNQK</sequence>
<accession>A0A1D7QMJ6</accession>
<protein>
    <submittedName>
        <fullName evidence="1">Uncharacterized protein</fullName>
    </submittedName>
</protein>
<evidence type="ECO:0000313" key="1">
    <source>
        <dbReference type="EMBL" id="AOM79884.1"/>
    </source>
</evidence>
<gene>
    <name evidence="1" type="ORF">BFS30_23605</name>
</gene>
<dbReference type="Proteomes" id="UP000094313">
    <property type="component" value="Chromosome"/>
</dbReference>
<proteinExistence type="predicted"/>
<dbReference type="EMBL" id="CP017141">
    <property type="protein sequence ID" value="AOM79884.1"/>
    <property type="molecule type" value="Genomic_DNA"/>
</dbReference>
<organism evidence="1 2">
    <name type="scientific">Pedobacter steynii</name>
    <dbReference type="NCBI Taxonomy" id="430522"/>
    <lineage>
        <taxon>Bacteria</taxon>
        <taxon>Pseudomonadati</taxon>
        <taxon>Bacteroidota</taxon>
        <taxon>Sphingobacteriia</taxon>
        <taxon>Sphingobacteriales</taxon>
        <taxon>Sphingobacteriaceae</taxon>
        <taxon>Pedobacter</taxon>
    </lineage>
</organism>
<dbReference type="OrthoDB" id="947646at2"/>
<name>A0A1D7QMJ6_9SPHI</name>
<reference evidence="1 2" key="1">
    <citation type="submission" date="2016-08" db="EMBL/GenBank/DDBJ databases">
        <authorList>
            <person name="Seilhamer J.J."/>
        </authorList>
    </citation>
    <scope>NUCLEOTIDE SEQUENCE [LARGE SCALE GENOMIC DNA]</scope>
    <source>
        <strain evidence="1 2">DX4</strain>
    </source>
</reference>